<gene>
    <name evidence="1" type="ORF">RC083_04395</name>
</gene>
<protein>
    <recommendedName>
        <fullName evidence="3">STAS domain-containing protein</fullName>
    </recommendedName>
</protein>
<organism evidence="1 2">
    <name type="scientific">Pseudoalteromonas haloplanktis</name>
    <name type="common">Alteromonas haloplanktis</name>
    <dbReference type="NCBI Taxonomy" id="228"/>
    <lineage>
        <taxon>Bacteria</taxon>
        <taxon>Pseudomonadati</taxon>
        <taxon>Pseudomonadota</taxon>
        <taxon>Gammaproteobacteria</taxon>
        <taxon>Alteromonadales</taxon>
        <taxon>Pseudoalteromonadaceae</taxon>
        <taxon>Pseudoalteromonas</taxon>
    </lineage>
</organism>
<dbReference type="EMBL" id="JAVIFY010000002">
    <property type="protein sequence ID" value="MDQ9090831.1"/>
    <property type="molecule type" value="Genomic_DNA"/>
</dbReference>
<comment type="caution">
    <text evidence="1">The sequence shown here is derived from an EMBL/GenBank/DDBJ whole genome shotgun (WGS) entry which is preliminary data.</text>
</comment>
<keyword evidence="2" id="KW-1185">Reference proteome</keyword>
<proteinExistence type="predicted"/>
<name>A0ABU1B8P5_PSEHA</name>
<reference evidence="1 2" key="1">
    <citation type="submission" date="2023-08" db="EMBL/GenBank/DDBJ databases">
        <title>Pseudoalteromonas haloplanktis LL1 genome.</title>
        <authorList>
            <person name="Wu S."/>
        </authorList>
    </citation>
    <scope>NUCLEOTIDE SEQUENCE [LARGE SCALE GENOMIC DNA]</scope>
    <source>
        <strain evidence="1 2">LL1</strain>
    </source>
</reference>
<evidence type="ECO:0000313" key="1">
    <source>
        <dbReference type="EMBL" id="MDQ9090831.1"/>
    </source>
</evidence>
<dbReference type="Proteomes" id="UP001226574">
    <property type="component" value="Unassembled WGS sequence"/>
</dbReference>
<evidence type="ECO:0000313" key="2">
    <source>
        <dbReference type="Proteomes" id="UP001226574"/>
    </source>
</evidence>
<dbReference type="RefSeq" id="WP_016709383.1">
    <property type="nucleotide sequence ID" value="NZ_JAVIFY010000002.1"/>
</dbReference>
<accession>A0ABU1B8P5</accession>
<sequence>MKFINKYGQVSLQCEQNIIIADFSGNVNASLVSAFANSLLTQVAQFANKPWGYISNSQTLLAATPQAEQQLTLLTSAMVHKGCIASAYIFDSSIVINQMQRILDNAGLNMDIRPCLFNSLAQAKAFVNKTMTEKAMQLLCMQKSQA</sequence>
<evidence type="ECO:0008006" key="3">
    <source>
        <dbReference type="Google" id="ProtNLM"/>
    </source>
</evidence>